<evidence type="ECO:0000313" key="1">
    <source>
        <dbReference type="EMBL" id="KAJ1174536.1"/>
    </source>
</evidence>
<keyword evidence="2" id="KW-1185">Reference proteome</keyword>
<sequence>MTHGLADVNSQFTRLNDNVSELTQSIRQLVTELVADRRSARHRERHLVTRFDGMAASIGRLATNTTGMSRRTVSLQVELGHFAGDVAQGLGHISHAVDMFEAREVARGTGETPSGQ</sequence>
<name>A0AAV7TEK8_PLEWA</name>
<gene>
    <name evidence="1" type="ORF">NDU88_006357</name>
</gene>
<dbReference type="AlphaFoldDB" id="A0AAV7TEK8"/>
<accession>A0AAV7TEK8</accession>
<comment type="caution">
    <text evidence="1">The sequence shown here is derived from an EMBL/GenBank/DDBJ whole genome shotgun (WGS) entry which is preliminary data.</text>
</comment>
<dbReference type="EMBL" id="JANPWB010000007">
    <property type="protein sequence ID" value="KAJ1174536.1"/>
    <property type="molecule type" value="Genomic_DNA"/>
</dbReference>
<reference evidence="1" key="1">
    <citation type="journal article" date="2022" name="bioRxiv">
        <title>Sequencing and chromosome-scale assembly of the giantPleurodeles waltlgenome.</title>
        <authorList>
            <person name="Brown T."/>
            <person name="Elewa A."/>
            <person name="Iarovenko S."/>
            <person name="Subramanian E."/>
            <person name="Araus A.J."/>
            <person name="Petzold A."/>
            <person name="Susuki M."/>
            <person name="Suzuki K.-i.T."/>
            <person name="Hayashi T."/>
            <person name="Toyoda A."/>
            <person name="Oliveira C."/>
            <person name="Osipova E."/>
            <person name="Leigh N.D."/>
            <person name="Simon A."/>
            <person name="Yun M.H."/>
        </authorList>
    </citation>
    <scope>NUCLEOTIDE SEQUENCE</scope>
    <source>
        <strain evidence="1">20211129_DDA</strain>
        <tissue evidence="1">Liver</tissue>
    </source>
</reference>
<organism evidence="1 2">
    <name type="scientific">Pleurodeles waltl</name>
    <name type="common">Iberian ribbed newt</name>
    <dbReference type="NCBI Taxonomy" id="8319"/>
    <lineage>
        <taxon>Eukaryota</taxon>
        <taxon>Metazoa</taxon>
        <taxon>Chordata</taxon>
        <taxon>Craniata</taxon>
        <taxon>Vertebrata</taxon>
        <taxon>Euteleostomi</taxon>
        <taxon>Amphibia</taxon>
        <taxon>Batrachia</taxon>
        <taxon>Caudata</taxon>
        <taxon>Salamandroidea</taxon>
        <taxon>Salamandridae</taxon>
        <taxon>Pleurodelinae</taxon>
        <taxon>Pleurodeles</taxon>
    </lineage>
</organism>
<dbReference type="Proteomes" id="UP001066276">
    <property type="component" value="Chromosome 4_1"/>
</dbReference>
<protein>
    <submittedName>
        <fullName evidence="1">Uncharacterized protein</fullName>
    </submittedName>
</protein>
<proteinExistence type="predicted"/>
<evidence type="ECO:0000313" key="2">
    <source>
        <dbReference type="Proteomes" id="UP001066276"/>
    </source>
</evidence>